<keyword evidence="1" id="KW-0456">Lyase</keyword>
<sequence>MAILGRGDWSVNSLCMPCILAAAVSGCLADQSRADDDDRFYQHAKGYADAMLLHAQDTYGDQQSSLMLSMIDRSRLAPFSSMPREPHGIRNSDRVSPHGANVNLDFNLYRLLYALSEVTGEPRYRENADKALRVFLEVTPSPTTGLFAWGEHLCWDLKSDSPGTNCRSDPSKGHEIIYIHEPKRPTVLSDKFYEFNEKAMVGYAHALWEHQIGDHSTGNFSRHAYYDHHEPGLNFDFPKEGGYFLHDWARAHQRTRDERFLNYINILADRYLEKSRKTGDSLVAFDSQREYADTSASLSLAIDATHAANLLPEGPDRDKLLRLAAALDKGLLGLPHDVSDKGFVMYVTTDGNRELYSHKENGGYSYLWSMKYGRKTTGMLGTLCFSRAAQLGDSREGKAYRELAIHAADKYFNEAPDRSERPWPLELGIVTNLELLAYRETGDSKYLERAKDIADHGIDFFWTEGNPLPKADPEAAHYENITRADTLAYAMLAIHVIENRLPAELGDLDIDR</sequence>
<accession>A0A5C5XWP3</accession>
<dbReference type="GO" id="GO:0045490">
    <property type="term" value="P:pectin catabolic process"/>
    <property type="evidence" value="ECO:0007669"/>
    <property type="project" value="InterPro"/>
</dbReference>
<dbReference type="EMBL" id="SJPO01000013">
    <property type="protein sequence ID" value="TWT66929.1"/>
    <property type="molecule type" value="Genomic_DNA"/>
</dbReference>
<dbReference type="Gene3D" id="1.50.10.20">
    <property type="match status" value="1"/>
</dbReference>
<dbReference type="RefSeq" id="WP_146590860.1">
    <property type="nucleotide sequence ID" value="NZ_SJPO01000013.1"/>
</dbReference>
<gene>
    <name evidence="1" type="ORF">Pla123a_43580</name>
</gene>
<name>A0A5C5XWP3_9BACT</name>
<dbReference type="InterPro" id="IPR008928">
    <property type="entry name" value="6-hairpin_glycosidase_sf"/>
</dbReference>
<evidence type="ECO:0000313" key="1">
    <source>
        <dbReference type="EMBL" id="TWT66929.1"/>
    </source>
</evidence>
<dbReference type="GO" id="GO:0042597">
    <property type="term" value="C:periplasmic space"/>
    <property type="evidence" value="ECO:0007669"/>
    <property type="project" value="InterPro"/>
</dbReference>
<reference evidence="1 2" key="1">
    <citation type="submission" date="2019-02" db="EMBL/GenBank/DDBJ databases">
        <title>Deep-cultivation of Planctomycetes and their phenomic and genomic characterization uncovers novel biology.</title>
        <authorList>
            <person name="Wiegand S."/>
            <person name="Jogler M."/>
            <person name="Boedeker C."/>
            <person name="Pinto D."/>
            <person name="Vollmers J."/>
            <person name="Rivas-Marin E."/>
            <person name="Kohn T."/>
            <person name="Peeters S.H."/>
            <person name="Heuer A."/>
            <person name="Rast P."/>
            <person name="Oberbeckmann S."/>
            <person name="Bunk B."/>
            <person name="Jeske O."/>
            <person name="Meyerdierks A."/>
            <person name="Storesund J.E."/>
            <person name="Kallscheuer N."/>
            <person name="Luecker S."/>
            <person name="Lage O.M."/>
            <person name="Pohl T."/>
            <person name="Merkel B.J."/>
            <person name="Hornburger P."/>
            <person name="Mueller R.-W."/>
            <person name="Bruemmer F."/>
            <person name="Labrenz M."/>
            <person name="Spormann A.M."/>
            <person name="Op Den Camp H."/>
            <person name="Overmann J."/>
            <person name="Amann R."/>
            <person name="Jetten M.S.M."/>
            <person name="Mascher T."/>
            <person name="Medema M.H."/>
            <person name="Devos D.P."/>
            <person name="Kaster A.-K."/>
            <person name="Ovreas L."/>
            <person name="Rohde M."/>
            <person name="Galperin M.Y."/>
            <person name="Jogler C."/>
        </authorList>
    </citation>
    <scope>NUCLEOTIDE SEQUENCE [LARGE SCALE GENOMIC DNA]</scope>
    <source>
        <strain evidence="1 2">Pla123a</strain>
    </source>
</reference>
<protein>
    <submittedName>
        <fullName evidence="1">Periplasmic pectate lyase</fullName>
    </submittedName>
</protein>
<dbReference type="Pfam" id="PF06917">
    <property type="entry name" value="Pectate_lyase_2"/>
    <property type="match status" value="1"/>
</dbReference>
<dbReference type="GO" id="GO:0016837">
    <property type="term" value="F:carbon-oxygen lyase activity, acting on polysaccharides"/>
    <property type="evidence" value="ECO:0007669"/>
    <property type="project" value="InterPro"/>
</dbReference>
<proteinExistence type="predicted"/>
<evidence type="ECO:0000313" key="2">
    <source>
        <dbReference type="Proteomes" id="UP000318478"/>
    </source>
</evidence>
<dbReference type="SUPFAM" id="SSF48208">
    <property type="entry name" value="Six-hairpin glycosidases"/>
    <property type="match status" value="2"/>
</dbReference>
<comment type="caution">
    <text evidence="1">The sequence shown here is derived from an EMBL/GenBank/DDBJ whole genome shotgun (WGS) entry which is preliminary data.</text>
</comment>
<dbReference type="PROSITE" id="PS51257">
    <property type="entry name" value="PROKAR_LIPOPROTEIN"/>
    <property type="match status" value="1"/>
</dbReference>
<organism evidence="1 2">
    <name type="scientific">Posidoniimonas polymericola</name>
    <dbReference type="NCBI Taxonomy" id="2528002"/>
    <lineage>
        <taxon>Bacteria</taxon>
        <taxon>Pseudomonadati</taxon>
        <taxon>Planctomycetota</taxon>
        <taxon>Planctomycetia</taxon>
        <taxon>Pirellulales</taxon>
        <taxon>Lacipirellulaceae</taxon>
        <taxon>Posidoniimonas</taxon>
    </lineage>
</organism>
<keyword evidence="2" id="KW-1185">Reference proteome</keyword>
<dbReference type="Proteomes" id="UP000318478">
    <property type="component" value="Unassembled WGS sequence"/>
</dbReference>
<dbReference type="OrthoDB" id="2505409at2"/>
<dbReference type="AlphaFoldDB" id="A0A5C5XWP3"/>
<dbReference type="InterPro" id="IPR010702">
    <property type="entry name" value="Pectate_lyase_2"/>
</dbReference>